<dbReference type="EMBL" id="JAPQES010000011">
    <property type="protein sequence ID" value="MCY6372746.1"/>
    <property type="molecule type" value="Genomic_DNA"/>
</dbReference>
<organism evidence="3 4">
    <name type="scientific">Clostridium ganghwense</name>
    <dbReference type="NCBI Taxonomy" id="312089"/>
    <lineage>
        <taxon>Bacteria</taxon>
        <taxon>Bacillati</taxon>
        <taxon>Bacillota</taxon>
        <taxon>Clostridia</taxon>
        <taxon>Eubacteriales</taxon>
        <taxon>Clostridiaceae</taxon>
        <taxon>Clostridium</taxon>
    </lineage>
</organism>
<sequence>MRRRKSGSKLIRLIEFILFGALIFSLSNMIMAQAKIMKVKSENSKLTQAIDEIKNSNEKLTEKNEVLQTTIIEKKDLYAEKMKDVKIAYLTFDDGPSKNTLDILKVLKDYNVKATFFVNGHKSLTHLYKKIAKDGHAIANHTYSHDYPTIYKSVANFKNDVKKLDSFITEITGNEPNHILRYPGGSNNTISRKHGGKNIMKDILKAMDEEGYVYFDWNVDSTDASKYRQDKDKIVSSVLSQSKRARNGKAVILMHDLGPKITTVQALPEIITGLREQGFIFDVISKDTYKTQFTKIK</sequence>
<name>A0ABT4CX41_9CLOT</name>
<dbReference type="Proteomes" id="UP001079657">
    <property type="component" value="Unassembled WGS sequence"/>
</dbReference>
<dbReference type="PANTHER" id="PTHR10587">
    <property type="entry name" value="GLYCOSYL TRANSFERASE-RELATED"/>
    <property type="match status" value="1"/>
</dbReference>
<gene>
    <name evidence="3" type="ORF">OXH55_19325</name>
</gene>
<dbReference type="Gene3D" id="3.20.20.370">
    <property type="entry name" value="Glycoside hydrolase/deacetylase"/>
    <property type="match status" value="1"/>
</dbReference>
<evidence type="ECO:0000256" key="1">
    <source>
        <dbReference type="SAM" id="Coils"/>
    </source>
</evidence>
<accession>A0ABT4CX41</accession>
<feature type="coiled-coil region" evidence="1">
    <location>
        <begin position="36"/>
        <end position="70"/>
    </location>
</feature>
<dbReference type="PROSITE" id="PS51677">
    <property type="entry name" value="NODB"/>
    <property type="match status" value="1"/>
</dbReference>
<dbReference type="InterPro" id="IPR050248">
    <property type="entry name" value="Polysacc_deacetylase_ArnD"/>
</dbReference>
<keyword evidence="1" id="KW-0175">Coiled coil</keyword>
<dbReference type="InterPro" id="IPR011330">
    <property type="entry name" value="Glyco_hydro/deAcase_b/a-brl"/>
</dbReference>
<protein>
    <submittedName>
        <fullName evidence="3">Polysaccharide deacetylase</fullName>
    </submittedName>
</protein>
<evidence type="ECO:0000259" key="2">
    <source>
        <dbReference type="PROSITE" id="PS51677"/>
    </source>
</evidence>
<feature type="domain" description="NodB homology" evidence="2">
    <location>
        <begin position="86"/>
        <end position="282"/>
    </location>
</feature>
<dbReference type="CDD" id="cd10944">
    <property type="entry name" value="CE4_SmPgdA_like"/>
    <property type="match status" value="1"/>
</dbReference>
<dbReference type="SUPFAM" id="SSF88713">
    <property type="entry name" value="Glycoside hydrolase/deacetylase"/>
    <property type="match status" value="1"/>
</dbReference>
<evidence type="ECO:0000313" key="4">
    <source>
        <dbReference type="Proteomes" id="UP001079657"/>
    </source>
</evidence>
<dbReference type="Pfam" id="PF01522">
    <property type="entry name" value="Polysacc_deac_1"/>
    <property type="match status" value="1"/>
</dbReference>
<comment type="caution">
    <text evidence="3">The sequence shown here is derived from an EMBL/GenBank/DDBJ whole genome shotgun (WGS) entry which is preliminary data.</text>
</comment>
<dbReference type="RefSeq" id="WP_268051808.1">
    <property type="nucleotide sequence ID" value="NZ_JAPQES010000011.1"/>
</dbReference>
<evidence type="ECO:0000313" key="3">
    <source>
        <dbReference type="EMBL" id="MCY6372746.1"/>
    </source>
</evidence>
<dbReference type="InterPro" id="IPR002509">
    <property type="entry name" value="NODB_dom"/>
</dbReference>
<keyword evidence="4" id="KW-1185">Reference proteome</keyword>
<proteinExistence type="predicted"/>
<reference evidence="3" key="1">
    <citation type="submission" date="2022-12" db="EMBL/GenBank/DDBJ databases">
        <authorList>
            <person name="Wang J."/>
        </authorList>
    </citation>
    <scope>NUCLEOTIDE SEQUENCE</scope>
    <source>
        <strain evidence="3">HY-42-06</strain>
    </source>
</reference>
<dbReference type="PANTHER" id="PTHR10587:SF125">
    <property type="entry name" value="POLYSACCHARIDE DEACETYLASE YHEN-RELATED"/>
    <property type="match status" value="1"/>
</dbReference>